<dbReference type="RefSeq" id="WP_024483972.1">
    <property type="nucleotide sequence ID" value="NZ_CAMISM010000012.1"/>
</dbReference>
<dbReference type="GeneID" id="30319586"/>
<dbReference type="Proteomes" id="UP000270487">
    <property type="component" value="Chromosome"/>
</dbReference>
<proteinExistence type="predicted"/>
<dbReference type="Pfam" id="PF06476">
    <property type="entry name" value="DUF1090"/>
    <property type="match status" value="2"/>
</dbReference>
<evidence type="ECO:0000313" key="2">
    <source>
        <dbReference type="Proteomes" id="UP000270487"/>
    </source>
</evidence>
<sequence length="139" mass="16280">MKPHYSIFLVLPLLVYSSLSLATPNCAIKEQKLREQLEYATRYGNVHRVEGLNRALANVQTYCHGGYKGRYNRYDYAPATQPFEFDRQYEIAKKQRKVEKRKHELYEAQLKGKPSKIAKRQRKLAEAEFELKQVQAWGG</sequence>
<accession>A0A0F7D196</accession>
<gene>
    <name evidence="1" type="primary">yqjC_3</name>
    <name evidence="1" type="ORF">NCTC13193_05325</name>
</gene>
<protein>
    <submittedName>
        <fullName evidence="1">Protein of uncharacterized function (DUF1090)</fullName>
    </submittedName>
</protein>
<reference evidence="1 2" key="1">
    <citation type="submission" date="2018-12" db="EMBL/GenBank/DDBJ databases">
        <authorList>
            <consortium name="Pathogen Informatics"/>
        </authorList>
    </citation>
    <scope>NUCLEOTIDE SEQUENCE [LARGE SCALE GENOMIC DNA]</scope>
    <source>
        <strain evidence="1 2">NCTC13193</strain>
    </source>
</reference>
<dbReference type="EMBL" id="LR134492">
    <property type="protein sequence ID" value="VEI76451.1"/>
    <property type="molecule type" value="Genomic_DNA"/>
</dbReference>
<dbReference type="KEGG" id="sfw:WN53_05370"/>
<organism evidence="1 2">
    <name type="scientific">Serratia fonticola</name>
    <dbReference type="NCBI Taxonomy" id="47917"/>
    <lineage>
        <taxon>Bacteria</taxon>
        <taxon>Pseudomonadati</taxon>
        <taxon>Pseudomonadota</taxon>
        <taxon>Gammaproteobacteria</taxon>
        <taxon>Enterobacterales</taxon>
        <taxon>Yersiniaceae</taxon>
        <taxon>Serratia</taxon>
    </lineage>
</organism>
<dbReference type="InterPro" id="IPR009468">
    <property type="entry name" value="DUF1090"/>
</dbReference>
<dbReference type="STRING" id="47917.AV650_00715"/>
<name>A0A0F7D196_SERFO</name>
<evidence type="ECO:0000313" key="1">
    <source>
        <dbReference type="EMBL" id="VEI76451.1"/>
    </source>
</evidence>
<dbReference type="AlphaFoldDB" id="A0A0F7D196"/>